<accession>A0ABR0QZ78</accession>
<evidence type="ECO:0000256" key="2">
    <source>
        <dbReference type="ARBA" id="ARBA00022840"/>
    </source>
</evidence>
<dbReference type="Gene3D" id="1.10.510.10">
    <property type="entry name" value="Transferase(Phosphotransferase) domain 1"/>
    <property type="match status" value="1"/>
</dbReference>
<reference evidence="3 4" key="1">
    <citation type="submission" date="2023-03" db="EMBL/GenBank/DDBJ databases">
        <title>WGS of Gossypium arboreum.</title>
        <authorList>
            <person name="Yu D."/>
        </authorList>
    </citation>
    <scope>NUCLEOTIDE SEQUENCE [LARGE SCALE GENOMIC DNA]</scope>
    <source>
        <tissue evidence="3">Leaf</tissue>
    </source>
</reference>
<keyword evidence="1" id="KW-0547">Nucleotide-binding</keyword>
<keyword evidence="2" id="KW-0067">ATP-binding</keyword>
<evidence type="ECO:0000256" key="1">
    <source>
        <dbReference type="ARBA" id="ARBA00022741"/>
    </source>
</evidence>
<gene>
    <name evidence="3" type="ORF">PVK06_000775</name>
</gene>
<dbReference type="SUPFAM" id="SSF56112">
    <property type="entry name" value="Protein kinase-like (PK-like)"/>
    <property type="match status" value="1"/>
</dbReference>
<dbReference type="InterPro" id="IPR011009">
    <property type="entry name" value="Kinase-like_dom_sf"/>
</dbReference>
<evidence type="ECO:0000313" key="3">
    <source>
        <dbReference type="EMBL" id="KAK5844635.1"/>
    </source>
</evidence>
<dbReference type="EMBL" id="JARKNE010000001">
    <property type="protein sequence ID" value="KAK5844635.1"/>
    <property type="molecule type" value="Genomic_DNA"/>
</dbReference>
<protein>
    <recommendedName>
        <fullName evidence="5">L-type lectin-domain containing receptor kinase IX.1-like</fullName>
    </recommendedName>
</protein>
<dbReference type="Proteomes" id="UP001358586">
    <property type="component" value="Chromosome 1"/>
</dbReference>
<dbReference type="InterPro" id="IPR050528">
    <property type="entry name" value="L-type_Lectin-RKs"/>
</dbReference>
<organism evidence="3 4">
    <name type="scientific">Gossypium arboreum</name>
    <name type="common">Tree cotton</name>
    <name type="synonym">Gossypium nanking</name>
    <dbReference type="NCBI Taxonomy" id="29729"/>
    <lineage>
        <taxon>Eukaryota</taxon>
        <taxon>Viridiplantae</taxon>
        <taxon>Streptophyta</taxon>
        <taxon>Embryophyta</taxon>
        <taxon>Tracheophyta</taxon>
        <taxon>Spermatophyta</taxon>
        <taxon>Magnoliopsida</taxon>
        <taxon>eudicotyledons</taxon>
        <taxon>Gunneridae</taxon>
        <taxon>Pentapetalae</taxon>
        <taxon>rosids</taxon>
        <taxon>malvids</taxon>
        <taxon>Malvales</taxon>
        <taxon>Malvaceae</taxon>
        <taxon>Malvoideae</taxon>
        <taxon>Gossypium</taxon>
    </lineage>
</organism>
<proteinExistence type="predicted"/>
<name>A0ABR0QZ78_GOSAR</name>
<keyword evidence="4" id="KW-1185">Reference proteome</keyword>
<comment type="caution">
    <text evidence="3">The sequence shown here is derived from an EMBL/GenBank/DDBJ whole genome shotgun (WGS) entry which is preliminary data.</text>
</comment>
<evidence type="ECO:0000313" key="4">
    <source>
        <dbReference type="Proteomes" id="UP001358586"/>
    </source>
</evidence>
<dbReference type="PANTHER" id="PTHR27007">
    <property type="match status" value="1"/>
</dbReference>
<sequence length="143" mass="16071">METSQQKASKESVVYSFGVVALEIACGRRSIEPKFHEPRVLLVQWVWESYRNGRVLDVTDKKMGMGFNSKQMECLVVVGLWCAHLCHNLRSLIRQVIQTLHFEAPLSNLSSTMLVLCYNAPIALGIRSSEAVLVSNITLTLPH</sequence>
<evidence type="ECO:0008006" key="5">
    <source>
        <dbReference type="Google" id="ProtNLM"/>
    </source>
</evidence>